<comment type="caution">
    <text evidence="2">The sequence shown here is derived from an EMBL/GenBank/DDBJ whole genome shotgun (WGS) entry which is preliminary data.</text>
</comment>
<accession>A0A0B8SZ46</accession>
<reference evidence="3" key="1">
    <citation type="submission" date="2014-04" db="EMBL/GenBank/DDBJ databases">
        <title>Whole-Genome optical mapping and complete genome sequence of Sphingobacterium deserti sp. nov., a new spaces isolated from desert in the west of China.</title>
        <authorList>
            <person name="Teng C."/>
            <person name="Zhou Z."/>
            <person name="Li X."/>
            <person name="Chen M."/>
            <person name="Lin M."/>
            <person name="Wang L."/>
            <person name="Su S."/>
            <person name="Zhang C."/>
            <person name="Zhang W."/>
        </authorList>
    </citation>
    <scope>NUCLEOTIDE SEQUENCE [LARGE SCALE GENOMIC DNA]</scope>
    <source>
        <strain evidence="3">ACCC05744</strain>
    </source>
</reference>
<dbReference type="STRING" id="1229276.DI53_3651"/>
<dbReference type="eggNOG" id="COG4833">
    <property type="taxonomic scope" value="Bacteria"/>
</dbReference>
<dbReference type="AlphaFoldDB" id="A0A0B8SZ46"/>
<dbReference type="Gene3D" id="1.50.10.20">
    <property type="match status" value="1"/>
</dbReference>
<dbReference type="PIRSF" id="PIRSF021505">
    <property type="entry name" value="O_gly_hdrol"/>
    <property type="match status" value="1"/>
</dbReference>
<dbReference type="InterPro" id="IPR014512">
    <property type="entry name" value="O_gly_hydro"/>
</dbReference>
<evidence type="ECO:0000313" key="2">
    <source>
        <dbReference type="EMBL" id="KGE12611.1"/>
    </source>
</evidence>
<dbReference type="PATRIC" id="fig|1229276.3.peg.3773"/>
<dbReference type="EMBL" id="JJMU01000066">
    <property type="protein sequence ID" value="KGE12611.1"/>
    <property type="molecule type" value="Genomic_DNA"/>
</dbReference>
<dbReference type="PANTHER" id="PTHR47791:SF3">
    <property type="entry name" value="MEIOTICALLY UP-REGULATED GENE 191 PROTEIN"/>
    <property type="match status" value="1"/>
</dbReference>
<feature type="chain" id="PRO_5002138468" evidence="1">
    <location>
        <begin position="18"/>
        <end position="376"/>
    </location>
</feature>
<evidence type="ECO:0000256" key="1">
    <source>
        <dbReference type="SAM" id="SignalP"/>
    </source>
</evidence>
<keyword evidence="2" id="KW-0378">Hydrolase</keyword>
<dbReference type="RefSeq" id="WP_052072552.1">
    <property type="nucleotide sequence ID" value="NZ_JJMU01000066.1"/>
</dbReference>
<name>A0A0B8SZ46_9SPHI</name>
<sequence length="376" mass="42888">MKLGAIGFAFFALLALASCGKINDEYQFNDELPVSWEEMANRTTDTLIRQFWNAEGYFNYGSDRSDLGFQYWPNAHAMDAVIDAFLRTNDPKYSAYFGTWFEGVRVKNGGNYYNVFYDDMEWNALTFLRLYEITKEQKYMDATLVLWADILKAWNTEYAGGGLAWRKDMLYSKNACSNGPASILAVRLYKLTKEQAYLDWAKLIYEWQKDVLFDRATGAVFDNINGQTDVISTVALTYNQGTFLGTAVELYDVTQDPLYMNDAQKTANYTVSKCIDASSNVLRDEGNGDGALFKGIFMRYFVQLLQRDGVEQAFRLKFENFLRNNGRVAWLQGADENFLLFGSSWAQRPSGDAQLTAQTSAAMLFESIAYFEKNSK</sequence>
<dbReference type="Proteomes" id="UP000031802">
    <property type="component" value="Unassembled WGS sequence"/>
</dbReference>
<dbReference type="PANTHER" id="PTHR47791">
    <property type="entry name" value="MEIOTICALLY UP-REGULATED GENE 191 PROTEIN"/>
    <property type="match status" value="1"/>
</dbReference>
<dbReference type="InterPro" id="IPR053169">
    <property type="entry name" value="MUG_Protein"/>
</dbReference>
<proteinExistence type="predicted"/>
<dbReference type="InterPro" id="IPR005198">
    <property type="entry name" value="Glyco_hydro_76"/>
</dbReference>
<organism evidence="2 3">
    <name type="scientific">Sphingobacterium deserti</name>
    <dbReference type="NCBI Taxonomy" id="1229276"/>
    <lineage>
        <taxon>Bacteria</taxon>
        <taxon>Pseudomonadati</taxon>
        <taxon>Bacteroidota</taxon>
        <taxon>Sphingobacteriia</taxon>
        <taxon>Sphingobacteriales</taxon>
        <taxon>Sphingobacteriaceae</taxon>
        <taxon>Sphingobacterium</taxon>
    </lineage>
</organism>
<dbReference type="GO" id="GO:0016787">
    <property type="term" value="F:hydrolase activity"/>
    <property type="evidence" value="ECO:0007669"/>
    <property type="project" value="UniProtKB-KW"/>
</dbReference>
<dbReference type="InterPro" id="IPR008928">
    <property type="entry name" value="6-hairpin_glycosidase_sf"/>
</dbReference>
<gene>
    <name evidence="2" type="ORF">DI53_3651</name>
</gene>
<protein>
    <submittedName>
        <fullName evidence="2">Glysosyl hydrolase, family 76</fullName>
    </submittedName>
</protein>
<dbReference type="Pfam" id="PF03663">
    <property type="entry name" value="Glyco_hydro_76"/>
    <property type="match status" value="1"/>
</dbReference>
<dbReference type="SUPFAM" id="SSF48208">
    <property type="entry name" value="Six-hairpin glycosidases"/>
    <property type="match status" value="1"/>
</dbReference>
<reference evidence="2 3" key="2">
    <citation type="journal article" date="2015" name="PLoS ONE">
        <title>Whole-Genome Optical Mapping and Finished Genome Sequence of Sphingobacterium deserti sp. nov., a New Species Isolated from the Western Desert of China.</title>
        <authorList>
            <person name="Teng C."/>
            <person name="Zhou Z."/>
            <person name="Molnar I."/>
            <person name="Li X."/>
            <person name="Tang R."/>
            <person name="Chen M."/>
            <person name="Wang L."/>
            <person name="Su S."/>
            <person name="Zhang W."/>
            <person name="Lin M."/>
        </authorList>
    </citation>
    <scope>NUCLEOTIDE SEQUENCE [LARGE SCALE GENOMIC DNA]</scope>
    <source>
        <strain evidence="3">ACCC05744</strain>
    </source>
</reference>
<keyword evidence="1" id="KW-0732">Signal</keyword>
<evidence type="ECO:0000313" key="3">
    <source>
        <dbReference type="Proteomes" id="UP000031802"/>
    </source>
</evidence>
<dbReference type="GO" id="GO:0005975">
    <property type="term" value="P:carbohydrate metabolic process"/>
    <property type="evidence" value="ECO:0007669"/>
    <property type="project" value="InterPro"/>
</dbReference>
<feature type="signal peptide" evidence="1">
    <location>
        <begin position="1"/>
        <end position="17"/>
    </location>
</feature>
<keyword evidence="3" id="KW-1185">Reference proteome</keyword>
<dbReference type="PROSITE" id="PS51257">
    <property type="entry name" value="PROKAR_LIPOPROTEIN"/>
    <property type="match status" value="1"/>
</dbReference>
<dbReference type="OrthoDB" id="2505409at2"/>